<evidence type="ECO:0000256" key="2">
    <source>
        <dbReference type="ARBA" id="ARBA00009765"/>
    </source>
</evidence>
<dbReference type="OrthoDB" id="29879at2759"/>
<gene>
    <name evidence="7" type="ORF">AMAG_07879</name>
</gene>
<dbReference type="Proteomes" id="UP000054350">
    <property type="component" value="Unassembled WGS sequence"/>
</dbReference>
<evidence type="ECO:0000256" key="4">
    <source>
        <dbReference type="ARBA" id="ARBA00022989"/>
    </source>
</evidence>
<dbReference type="PANTHER" id="PTHR21535:SF51">
    <property type="entry name" value="MANGANESE RESISTANCE PROTEIN MNR2"/>
    <property type="match status" value="1"/>
</dbReference>
<protein>
    <recommendedName>
        <fullName evidence="9">Magnesium and cobalt transporter CorA</fullName>
    </recommendedName>
</protein>
<keyword evidence="8" id="KW-1185">Reference proteome</keyword>
<dbReference type="InterPro" id="IPR002523">
    <property type="entry name" value="MgTranspt_CorA/ZnTranspt_ZntB"/>
</dbReference>
<dbReference type="Gene3D" id="1.20.58.340">
    <property type="entry name" value="Magnesium transport protein CorA, transmembrane region"/>
    <property type="match status" value="2"/>
</dbReference>
<evidence type="ECO:0000313" key="7">
    <source>
        <dbReference type="EMBL" id="KNE62687.1"/>
    </source>
</evidence>
<comment type="subcellular location">
    <subcellularLocation>
        <location evidence="1">Membrane</location>
        <topology evidence="1">Multi-pass membrane protein</topology>
    </subcellularLocation>
</comment>
<dbReference type="Pfam" id="PF01544">
    <property type="entry name" value="CorA"/>
    <property type="match status" value="1"/>
</dbReference>
<evidence type="ECO:0000256" key="1">
    <source>
        <dbReference type="ARBA" id="ARBA00004141"/>
    </source>
</evidence>
<accession>A0A0L0SJM9</accession>
<keyword evidence="4 6" id="KW-1133">Transmembrane helix</keyword>
<comment type="similarity">
    <text evidence="2">Belongs to the CorA metal ion transporter (MIT) (TC 1.A.35) family.</text>
</comment>
<evidence type="ECO:0000313" key="8">
    <source>
        <dbReference type="Proteomes" id="UP000054350"/>
    </source>
</evidence>
<organism evidence="7 8">
    <name type="scientific">Allomyces macrogynus (strain ATCC 38327)</name>
    <name type="common">Allomyces javanicus var. macrogynus</name>
    <dbReference type="NCBI Taxonomy" id="578462"/>
    <lineage>
        <taxon>Eukaryota</taxon>
        <taxon>Fungi</taxon>
        <taxon>Fungi incertae sedis</taxon>
        <taxon>Blastocladiomycota</taxon>
        <taxon>Blastocladiomycetes</taxon>
        <taxon>Blastocladiales</taxon>
        <taxon>Blastocladiaceae</taxon>
        <taxon>Allomyces</taxon>
    </lineage>
</organism>
<evidence type="ECO:0000256" key="6">
    <source>
        <dbReference type="SAM" id="Phobius"/>
    </source>
</evidence>
<dbReference type="GO" id="GO:0010961">
    <property type="term" value="P:intracellular magnesium ion homeostasis"/>
    <property type="evidence" value="ECO:0007669"/>
    <property type="project" value="TreeGrafter"/>
</dbReference>
<evidence type="ECO:0000256" key="5">
    <source>
        <dbReference type="ARBA" id="ARBA00023136"/>
    </source>
</evidence>
<keyword evidence="3 6" id="KW-0812">Transmembrane</keyword>
<reference evidence="8" key="2">
    <citation type="submission" date="2009-11" db="EMBL/GenBank/DDBJ databases">
        <title>The Genome Sequence of Allomyces macrogynus strain ATCC 38327.</title>
        <authorList>
            <consortium name="The Broad Institute Genome Sequencing Platform"/>
            <person name="Russ C."/>
            <person name="Cuomo C."/>
            <person name="Shea T."/>
            <person name="Young S.K."/>
            <person name="Zeng Q."/>
            <person name="Koehrsen M."/>
            <person name="Haas B."/>
            <person name="Borodovsky M."/>
            <person name="Guigo R."/>
            <person name="Alvarado L."/>
            <person name="Berlin A."/>
            <person name="Borenstein D."/>
            <person name="Chen Z."/>
            <person name="Engels R."/>
            <person name="Freedman E."/>
            <person name="Gellesch M."/>
            <person name="Goldberg J."/>
            <person name="Griggs A."/>
            <person name="Gujja S."/>
            <person name="Heiman D."/>
            <person name="Hepburn T."/>
            <person name="Howarth C."/>
            <person name="Jen D."/>
            <person name="Larson L."/>
            <person name="Lewis B."/>
            <person name="Mehta T."/>
            <person name="Park D."/>
            <person name="Pearson M."/>
            <person name="Roberts A."/>
            <person name="Saif S."/>
            <person name="Shenoy N."/>
            <person name="Sisk P."/>
            <person name="Stolte C."/>
            <person name="Sykes S."/>
            <person name="Walk T."/>
            <person name="White J."/>
            <person name="Yandava C."/>
            <person name="Burger G."/>
            <person name="Gray M.W."/>
            <person name="Holland P.W.H."/>
            <person name="King N."/>
            <person name="Lang F.B.F."/>
            <person name="Roger A.J."/>
            <person name="Ruiz-Trillo I."/>
            <person name="Lander E."/>
            <person name="Nusbaum C."/>
        </authorList>
    </citation>
    <scope>NUCLEOTIDE SEQUENCE [LARGE SCALE GENOMIC DNA]</scope>
    <source>
        <strain evidence="8">ATCC 38327</strain>
    </source>
</reference>
<dbReference type="PANTHER" id="PTHR21535">
    <property type="entry name" value="MAGNESIUM AND COBALT TRANSPORT PROTEIN/MITOCHONDRIAL IMPORT INNER MEMBRANE TRANSLOCASE SUBUNIT TIM8"/>
    <property type="match status" value="1"/>
</dbReference>
<dbReference type="eggNOG" id="ENOG502QPTQ">
    <property type="taxonomic scope" value="Eukaryota"/>
</dbReference>
<dbReference type="InterPro" id="IPR045863">
    <property type="entry name" value="CorA_TM1_TM2"/>
</dbReference>
<dbReference type="EMBL" id="GG745340">
    <property type="protein sequence ID" value="KNE62687.1"/>
    <property type="molecule type" value="Genomic_DNA"/>
</dbReference>
<name>A0A0L0SJM9_ALLM3</name>
<dbReference type="VEuPathDB" id="FungiDB:AMAG_07879"/>
<evidence type="ECO:0008006" key="9">
    <source>
        <dbReference type="Google" id="ProtNLM"/>
    </source>
</evidence>
<dbReference type="SUPFAM" id="SSF144083">
    <property type="entry name" value="Magnesium transport protein CorA, transmembrane region"/>
    <property type="match status" value="1"/>
</dbReference>
<dbReference type="STRING" id="578462.A0A0L0SJM9"/>
<dbReference type="InterPro" id="IPR045861">
    <property type="entry name" value="CorA_cytoplasmic_dom"/>
</dbReference>
<dbReference type="AlphaFoldDB" id="A0A0L0SJM9"/>
<reference evidence="7 8" key="1">
    <citation type="submission" date="2009-11" db="EMBL/GenBank/DDBJ databases">
        <title>Annotation of Allomyces macrogynus ATCC 38327.</title>
        <authorList>
            <consortium name="The Broad Institute Genome Sequencing Platform"/>
            <person name="Russ C."/>
            <person name="Cuomo C."/>
            <person name="Burger G."/>
            <person name="Gray M.W."/>
            <person name="Holland P.W.H."/>
            <person name="King N."/>
            <person name="Lang F.B.F."/>
            <person name="Roger A.J."/>
            <person name="Ruiz-Trillo I."/>
            <person name="Young S.K."/>
            <person name="Zeng Q."/>
            <person name="Gargeya S."/>
            <person name="Fitzgerald M."/>
            <person name="Haas B."/>
            <person name="Abouelleil A."/>
            <person name="Alvarado L."/>
            <person name="Arachchi H.M."/>
            <person name="Berlin A."/>
            <person name="Chapman S.B."/>
            <person name="Gearin G."/>
            <person name="Goldberg J."/>
            <person name="Griggs A."/>
            <person name="Gujja S."/>
            <person name="Hansen M."/>
            <person name="Heiman D."/>
            <person name="Howarth C."/>
            <person name="Larimer J."/>
            <person name="Lui A."/>
            <person name="MacDonald P.J.P."/>
            <person name="McCowen C."/>
            <person name="Montmayeur A."/>
            <person name="Murphy C."/>
            <person name="Neiman D."/>
            <person name="Pearson M."/>
            <person name="Priest M."/>
            <person name="Roberts A."/>
            <person name="Saif S."/>
            <person name="Shea T."/>
            <person name="Sisk P."/>
            <person name="Stolte C."/>
            <person name="Sykes S."/>
            <person name="Wortman J."/>
            <person name="Nusbaum C."/>
            <person name="Birren B."/>
        </authorList>
    </citation>
    <scope>NUCLEOTIDE SEQUENCE [LARGE SCALE GENOMIC DNA]</scope>
    <source>
        <strain evidence="7 8">ATCC 38327</strain>
    </source>
</reference>
<dbReference type="GO" id="GO:0015095">
    <property type="term" value="F:magnesium ion transmembrane transporter activity"/>
    <property type="evidence" value="ECO:0007669"/>
    <property type="project" value="TreeGrafter"/>
</dbReference>
<dbReference type="OMA" id="IESKSWF"/>
<dbReference type="SUPFAM" id="SSF143865">
    <property type="entry name" value="CorA soluble domain-like"/>
    <property type="match status" value="1"/>
</dbReference>
<feature type="transmembrane region" description="Helical" evidence="6">
    <location>
        <begin position="126"/>
        <end position="146"/>
    </location>
</feature>
<sequence>MLQRIGRARKQVMLMLRLLSTKADAVKALMKRVVAGDDTTALYMGDIQDHVLTMLQNLTYYDKTLARAHSNYLAQISIEITQSNERMNNVVAKLTIVASVMVPLNLITGLWGMNVKVPGQDIESKSWFYLIVSGMAVFVVTLLVWIRRGGLL</sequence>
<keyword evidence="5 6" id="KW-0472">Membrane</keyword>
<proteinExistence type="inferred from homology"/>
<dbReference type="GO" id="GO:0016020">
    <property type="term" value="C:membrane"/>
    <property type="evidence" value="ECO:0007669"/>
    <property type="project" value="UniProtKB-SubCell"/>
</dbReference>
<feature type="transmembrane region" description="Helical" evidence="6">
    <location>
        <begin position="90"/>
        <end position="114"/>
    </location>
</feature>
<evidence type="ECO:0000256" key="3">
    <source>
        <dbReference type="ARBA" id="ARBA00022692"/>
    </source>
</evidence>